<dbReference type="RefSeq" id="WP_106502812.1">
    <property type="nucleotide sequence ID" value="NZ_PXXO01000007.1"/>
</dbReference>
<name>A0A2P7MVD2_9CYAN</name>
<dbReference type="OrthoDB" id="169963at1117"/>
<dbReference type="AlphaFoldDB" id="A0A2P7MVD2"/>
<accession>A0A2P7MVD2</accession>
<dbReference type="Proteomes" id="UP000243002">
    <property type="component" value="Unassembled WGS sequence"/>
</dbReference>
<gene>
    <name evidence="1" type="ORF">C7K55_07575</name>
</gene>
<sequence length="288" mass="31231">MTSPPAATAFHPVVESSEFEHWRSSLQAVMGECRVNCAGLDRQVFQASIQMASAGPLTLVELRGEGAELDLWRQQSSEMAVLWIPERGWTCDRQGDRGDDMITSTGQGLWIAPGADLQGRISATSVGVSILVPRQMLAGFGDGLSGTAVLDPFRRDRQPATMALLRQARELIAVARWHSQWLDHSAGLFWQALLSHGQSLGCRPHIDLAPDVLTDRFLELVQHKLQRNPQTPFALGALALELHCSARTLQNHLRSELDATPREVWAAVAGQVSPNGPVTGVAAPAEAG</sequence>
<evidence type="ECO:0000313" key="1">
    <source>
        <dbReference type="EMBL" id="PSJ05187.1"/>
    </source>
</evidence>
<organism evidence="1 2">
    <name type="scientific">Cyanobium usitatum str. Tous</name>
    <dbReference type="NCBI Taxonomy" id="2116684"/>
    <lineage>
        <taxon>Bacteria</taxon>
        <taxon>Bacillati</taxon>
        <taxon>Cyanobacteriota</taxon>
        <taxon>Cyanophyceae</taxon>
        <taxon>Synechococcales</taxon>
        <taxon>Prochlorococcaceae</taxon>
        <taxon>Cyanobium</taxon>
    </lineage>
</organism>
<dbReference type="EMBL" id="PXXO01000007">
    <property type="protein sequence ID" value="PSJ05187.1"/>
    <property type="molecule type" value="Genomic_DNA"/>
</dbReference>
<reference evidence="1 2" key="1">
    <citation type="journal article" date="2018" name="Environ. Microbiol.">
        <title>Ecological and genomic features of two widespread freshwater picocyanobacteria.</title>
        <authorList>
            <person name="Cabello-Yeves P.J."/>
            <person name="Picazo A."/>
            <person name="Camacho A."/>
            <person name="Callieri C."/>
            <person name="Rosselli R."/>
            <person name="Roda-Garcia J.J."/>
            <person name="Coutinho F.H."/>
            <person name="Rodriguez-Valera F."/>
        </authorList>
    </citation>
    <scope>NUCLEOTIDE SEQUENCE [LARGE SCALE GENOMIC DNA]</scope>
    <source>
        <strain evidence="1 2">Tous</strain>
    </source>
</reference>
<proteinExistence type="predicted"/>
<protein>
    <submittedName>
        <fullName evidence="1">Uncharacterized protein</fullName>
    </submittedName>
</protein>
<keyword evidence="2" id="KW-1185">Reference proteome</keyword>
<evidence type="ECO:0000313" key="2">
    <source>
        <dbReference type="Proteomes" id="UP000243002"/>
    </source>
</evidence>
<comment type="caution">
    <text evidence="1">The sequence shown here is derived from an EMBL/GenBank/DDBJ whole genome shotgun (WGS) entry which is preliminary data.</text>
</comment>